<dbReference type="InterPro" id="IPR039537">
    <property type="entry name" value="Retrotran_Ty1/copia-like"/>
</dbReference>
<protein>
    <submittedName>
        <fullName evidence="6">Retrovirus-related pol polyprotein from transposon TNT 1-94</fullName>
    </submittedName>
</protein>
<feature type="region of interest" description="Disordered" evidence="2">
    <location>
        <begin position="561"/>
        <end position="581"/>
    </location>
</feature>
<keyword evidence="1" id="KW-0645">Protease</keyword>
<dbReference type="Proteomes" id="UP001151760">
    <property type="component" value="Unassembled WGS sequence"/>
</dbReference>
<feature type="region of interest" description="Disordered" evidence="2">
    <location>
        <begin position="83"/>
        <end position="124"/>
    </location>
</feature>
<evidence type="ECO:0000313" key="6">
    <source>
        <dbReference type="EMBL" id="GJT29641.1"/>
    </source>
</evidence>
<evidence type="ECO:0000256" key="1">
    <source>
        <dbReference type="ARBA" id="ARBA00022670"/>
    </source>
</evidence>
<dbReference type="EMBL" id="BQNB010014559">
    <property type="protein sequence ID" value="GJT29641.1"/>
    <property type="molecule type" value="Genomic_DNA"/>
</dbReference>
<comment type="caution">
    <text evidence="6">The sequence shown here is derived from an EMBL/GenBank/DDBJ whole genome shotgun (WGS) entry which is preliminary data.</text>
</comment>
<feature type="compositionally biased region" description="Low complexity" evidence="2">
    <location>
        <begin position="83"/>
        <end position="104"/>
    </location>
</feature>
<dbReference type="PANTHER" id="PTHR42648">
    <property type="entry name" value="TRANSPOSASE, PUTATIVE-RELATED"/>
    <property type="match status" value="1"/>
</dbReference>
<feature type="region of interest" description="Disordered" evidence="2">
    <location>
        <begin position="1021"/>
        <end position="1063"/>
    </location>
</feature>
<name>A0ABQ5CUS0_9ASTR</name>
<feature type="compositionally biased region" description="Polar residues" evidence="2">
    <location>
        <begin position="1021"/>
        <end position="1038"/>
    </location>
</feature>
<proteinExistence type="predicted"/>
<dbReference type="PANTHER" id="PTHR42648:SF32">
    <property type="entry name" value="RIBONUCLEASE H-LIKE DOMAIN, GAG-PRE-INTEGRASE DOMAIN PROTEIN-RELATED"/>
    <property type="match status" value="1"/>
</dbReference>
<dbReference type="Pfam" id="PF25597">
    <property type="entry name" value="SH3_retrovirus"/>
    <property type="match status" value="1"/>
</dbReference>
<evidence type="ECO:0000259" key="3">
    <source>
        <dbReference type="Pfam" id="PF13976"/>
    </source>
</evidence>
<evidence type="ECO:0000256" key="2">
    <source>
        <dbReference type="SAM" id="MobiDB-lite"/>
    </source>
</evidence>
<dbReference type="InterPro" id="IPR054722">
    <property type="entry name" value="PolX-like_BBD"/>
</dbReference>
<accession>A0ABQ5CUS0</accession>
<organism evidence="6 7">
    <name type="scientific">Tanacetum coccineum</name>
    <dbReference type="NCBI Taxonomy" id="301880"/>
    <lineage>
        <taxon>Eukaryota</taxon>
        <taxon>Viridiplantae</taxon>
        <taxon>Streptophyta</taxon>
        <taxon>Embryophyta</taxon>
        <taxon>Tracheophyta</taxon>
        <taxon>Spermatophyta</taxon>
        <taxon>Magnoliopsida</taxon>
        <taxon>eudicotyledons</taxon>
        <taxon>Gunneridae</taxon>
        <taxon>Pentapetalae</taxon>
        <taxon>asterids</taxon>
        <taxon>campanulids</taxon>
        <taxon>Asterales</taxon>
        <taxon>Asteraceae</taxon>
        <taxon>Asteroideae</taxon>
        <taxon>Anthemideae</taxon>
        <taxon>Anthemidinae</taxon>
        <taxon>Tanacetum</taxon>
    </lineage>
</organism>
<evidence type="ECO:0000259" key="4">
    <source>
        <dbReference type="Pfam" id="PF22936"/>
    </source>
</evidence>
<keyword evidence="1" id="KW-0378">Hydrolase</keyword>
<dbReference type="Pfam" id="PF14223">
    <property type="entry name" value="Retrotran_gag_2"/>
    <property type="match status" value="1"/>
</dbReference>
<gene>
    <name evidence="6" type="ORF">Tco_0909916</name>
</gene>
<reference evidence="6" key="2">
    <citation type="submission" date="2022-01" db="EMBL/GenBank/DDBJ databases">
        <authorList>
            <person name="Yamashiro T."/>
            <person name="Shiraishi A."/>
            <person name="Satake H."/>
            <person name="Nakayama K."/>
        </authorList>
    </citation>
    <scope>NUCLEOTIDE SEQUENCE</scope>
</reference>
<evidence type="ECO:0000313" key="7">
    <source>
        <dbReference type="Proteomes" id="UP001151760"/>
    </source>
</evidence>
<feature type="compositionally biased region" description="Low complexity" evidence="2">
    <location>
        <begin position="111"/>
        <end position="124"/>
    </location>
</feature>
<evidence type="ECO:0000259" key="5">
    <source>
        <dbReference type="Pfam" id="PF25597"/>
    </source>
</evidence>
<keyword evidence="7" id="KW-1185">Reference proteome</keyword>
<feature type="domain" description="GAG-pre-integrase" evidence="3">
    <location>
        <begin position="799"/>
        <end position="862"/>
    </location>
</feature>
<feature type="compositionally biased region" description="Acidic residues" evidence="2">
    <location>
        <begin position="1054"/>
        <end position="1063"/>
    </location>
</feature>
<dbReference type="InterPro" id="IPR057670">
    <property type="entry name" value="SH3_retrovirus"/>
</dbReference>
<dbReference type="InterPro" id="IPR025724">
    <property type="entry name" value="GAG-pre-integrase_dom"/>
</dbReference>
<feature type="domain" description="Retrovirus-related Pol polyprotein from transposon TNT 1-94-like beta-barrel" evidence="4">
    <location>
        <begin position="696"/>
        <end position="767"/>
    </location>
</feature>
<reference evidence="6" key="1">
    <citation type="journal article" date="2022" name="Int. J. Mol. Sci.">
        <title>Draft Genome of Tanacetum Coccineum: Genomic Comparison of Closely Related Tanacetum-Family Plants.</title>
        <authorList>
            <person name="Yamashiro T."/>
            <person name="Shiraishi A."/>
            <person name="Nakayama K."/>
            <person name="Satake H."/>
        </authorList>
    </citation>
    <scope>NUCLEOTIDE SEQUENCE</scope>
</reference>
<sequence>MHPDKALENYNQESKITQENFVYPIVLETSLSNERTRRSTTSANNLKLIQVKDIIKEVEDYLKTYSSAGMDISSNHVWNNSGNNYGNNTGNNAGKNTGNNNRAKNVFETDNANSNGTNNATNNVVGEEDLPQLLDSKRGPHVTNVLQLDVHEGPSEIRDTKIASLRLKFNAFKALEGEKVKETYTRLKVLSNELENKDVKIPQAELNATSVNGLPKKWLKLIDQIYESETKRFTIQSSTSKVLISNTHFQDSDSDVEEDTRSNNAFLADLNAEFHDKALLANQNRFYKRSGRVDAARKPIEKSIETCSYKALKAELALLTQKIDVVLEMDGMWSRYGVRALGFRGYSSGGDMVDEGTTTVKAFMAIIKDEPVVGKTNARSGQWVKITMKKVQILLTLNDVDVRKHVLYYNKVDLHYVEDQRKNLLSKFNSLKQDLSSCKSELIDLKIIKVQNLTIQHEVTILNLDNEYLKDEVSDLKKVIEKWTSSKPKDTTSSKDIVFIKAESVNDIQDPLPHLPKLSGAEPIDTSKDVITTTDLTQISIVSDKTKQVTEKESLITSVKKKAQTKTPYGSNPKPEKKADSTTEELLLTLMKEVKGLKEQIKPSVENSLSVSQTGSFKSGKNNQKVIFSRKALIIPKPFKPCKYYGFNDHHSDECEYYHGCNICGSIAHETSDCDKKALPINRRPRIATQQNPLKNSGCSRHMTWVKQYLHIYSKESGPIVVFGENSSGDIEGYGLVNCNGITFTRVAYVNGLKHNLINISQLCDVNYKVLLAKTQGTVFNQNIEVMLIFLKRRDVSVIDMSSYNEESNICFLAKASNSVNRLWHKRLSHLNFKNINKLAKQNLVDGLTSLTFSKYKPCSAGEEGKHHRASFKSKQSFSIYKCLHLLHMDLFGPVKPQTISYCKYTPGCPVFIHSHIDHLEKFNEKADDGFFLEYSLVAKAFRVFNIKRQEMEESFHVTFNEADEVIKHTNIKGEKVNFNENRSFPDDEFLVQRDTPNQYTKYDDSIPFVPAFDPISTNNITIPDTITSPSNNISPSGESPDLSLTDDQPILNEPDDLEPTDP</sequence>
<feature type="domain" description="Retroviral polymerase SH3-like" evidence="5">
    <location>
        <begin position="909"/>
        <end position="965"/>
    </location>
</feature>
<dbReference type="Pfam" id="PF13976">
    <property type="entry name" value="gag_pre-integrs"/>
    <property type="match status" value="1"/>
</dbReference>
<dbReference type="Pfam" id="PF22936">
    <property type="entry name" value="Pol_BBD"/>
    <property type="match status" value="1"/>
</dbReference>